<keyword evidence="6" id="KW-1185">Reference proteome</keyword>
<proteinExistence type="inferred from homology"/>
<feature type="signal peptide" evidence="4">
    <location>
        <begin position="1"/>
        <end position="18"/>
    </location>
</feature>
<evidence type="ECO:0000256" key="2">
    <source>
        <dbReference type="ARBA" id="ARBA00010421"/>
    </source>
</evidence>
<dbReference type="Pfam" id="PF07249">
    <property type="entry name" value="Cerato-platanin"/>
    <property type="match status" value="1"/>
</dbReference>
<accession>A0ABQ9NER0</accession>
<keyword evidence="4" id="KW-0732">Signal</keyword>
<comment type="subcellular location">
    <subcellularLocation>
        <location evidence="1">Secreted</location>
    </subcellularLocation>
</comment>
<evidence type="ECO:0000256" key="4">
    <source>
        <dbReference type="SAM" id="SignalP"/>
    </source>
</evidence>
<name>A0ABQ9NER0_9PEZI</name>
<keyword evidence="3" id="KW-0964">Secreted</keyword>
<sequence>MRLSAILTGIAIGNFAVATSVSYDTGYDQRTRSMTVVACSDGSNGLITRYGWNIQGDVPRFPYVGGSSTVAGWNSPNCGKCYSLQYRDRTVYILAVDHTANGFNIAKTAMDDLTNGQAYQLGRIEAQTAEVALSNCGL</sequence>
<gene>
    <name evidence="5" type="ORF">H2201_009090</name>
</gene>
<feature type="chain" id="PRO_5046419141" description="Protein SnodProt1" evidence="4">
    <location>
        <begin position="19"/>
        <end position="138"/>
    </location>
</feature>
<comment type="similarity">
    <text evidence="2">Belongs to the cerato-platanin family.</text>
</comment>
<dbReference type="SUPFAM" id="SSF50685">
    <property type="entry name" value="Barwin-like endoglucanases"/>
    <property type="match status" value="1"/>
</dbReference>
<evidence type="ECO:0000256" key="3">
    <source>
        <dbReference type="ARBA" id="ARBA00022525"/>
    </source>
</evidence>
<evidence type="ECO:0000313" key="6">
    <source>
        <dbReference type="Proteomes" id="UP001172684"/>
    </source>
</evidence>
<dbReference type="CDD" id="cd22778">
    <property type="entry name" value="DPBB_CEPL-like"/>
    <property type="match status" value="1"/>
</dbReference>
<dbReference type="EMBL" id="JAPDRL010000288">
    <property type="protein sequence ID" value="KAJ9653835.1"/>
    <property type="molecule type" value="Genomic_DNA"/>
</dbReference>
<dbReference type="InterPro" id="IPR036908">
    <property type="entry name" value="RlpA-like_sf"/>
</dbReference>
<dbReference type="Proteomes" id="UP001172684">
    <property type="component" value="Unassembled WGS sequence"/>
</dbReference>
<protein>
    <recommendedName>
        <fullName evidence="7">Protein SnodProt1</fullName>
    </recommendedName>
</protein>
<comment type="caution">
    <text evidence="5">The sequence shown here is derived from an EMBL/GenBank/DDBJ whole genome shotgun (WGS) entry which is preliminary data.</text>
</comment>
<evidence type="ECO:0008006" key="7">
    <source>
        <dbReference type="Google" id="ProtNLM"/>
    </source>
</evidence>
<reference evidence="5" key="1">
    <citation type="submission" date="2022-10" db="EMBL/GenBank/DDBJ databases">
        <title>Culturing micro-colonial fungi from biological soil crusts in the Mojave desert and describing Neophaeococcomyces mojavensis, and introducing the new genera and species Taxawa tesnikishii.</title>
        <authorList>
            <person name="Kurbessoian T."/>
            <person name="Stajich J.E."/>
        </authorList>
    </citation>
    <scope>NUCLEOTIDE SEQUENCE</scope>
    <source>
        <strain evidence="5">TK_1</strain>
    </source>
</reference>
<evidence type="ECO:0000256" key="1">
    <source>
        <dbReference type="ARBA" id="ARBA00004613"/>
    </source>
</evidence>
<dbReference type="InterPro" id="IPR010829">
    <property type="entry name" value="Cerato-platanin"/>
</dbReference>
<evidence type="ECO:0000313" key="5">
    <source>
        <dbReference type="EMBL" id="KAJ9653835.1"/>
    </source>
</evidence>
<dbReference type="Gene3D" id="2.40.40.10">
    <property type="entry name" value="RlpA-like domain"/>
    <property type="match status" value="1"/>
</dbReference>
<organism evidence="5 6">
    <name type="scientific">Coniosporium apollinis</name>
    <dbReference type="NCBI Taxonomy" id="61459"/>
    <lineage>
        <taxon>Eukaryota</taxon>
        <taxon>Fungi</taxon>
        <taxon>Dikarya</taxon>
        <taxon>Ascomycota</taxon>
        <taxon>Pezizomycotina</taxon>
        <taxon>Dothideomycetes</taxon>
        <taxon>Dothideomycetes incertae sedis</taxon>
        <taxon>Coniosporium</taxon>
    </lineage>
</organism>